<dbReference type="PANTHER" id="PTHR43072:SF23">
    <property type="entry name" value="UPF0039 PROTEIN C11D3.02C"/>
    <property type="match status" value="1"/>
</dbReference>
<feature type="domain" description="N-acetyltransferase" evidence="3">
    <location>
        <begin position="4"/>
        <end position="156"/>
    </location>
</feature>
<dbReference type="Proteomes" id="UP001165962">
    <property type="component" value="Unassembled WGS sequence"/>
</dbReference>
<gene>
    <name evidence="4" type="ORF">G9U52_15980</name>
</gene>
<evidence type="ECO:0000259" key="3">
    <source>
        <dbReference type="PROSITE" id="PS51186"/>
    </source>
</evidence>
<protein>
    <submittedName>
        <fullName evidence="4">N-acetyltransferase</fullName>
    </submittedName>
</protein>
<reference evidence="4" key="1">
    <citation type="submission" date="2020-03" db="EMBL/GenBank/DDBJ databases">
        <title>Draft sequencing of Paenibacilllus sp. S3N08.</title>
        <authorList>
            <person name="Kim D.-U."/>
        </authorList>
    </citation>
    <scope>NUCLEOTIDE SEQUENCE</scope>
    <source>
        <strain evidence="4">S3N08</strain>
    </source>
</reference>
<sequence length="166" mass="19033">MEGLAFIQITEDRLQEILDVYNYFVLNTTVSFDLEPITLEQLKTSVMNKNPRFQSFAILEADELKGYVLVTQHKAKPAYDVTGEITIYLNPAYVNQGIGSKALHFIEDIARKAGFHSLVATICTENERSIYLFKKHGYSQCAYLKEVGYKFNRWLDIVVLQKILAN</sequence>
<dbReference type="EMBL" id="JAAOIW010000005">
    <property type="protein sequence ID" value="NHN31338.1"/>
    <property type="molecule type" value="Genomic_DNA"/>
</dbReference>
<name>A0ABX0J6V3_9BACL</name>
<dbReference type="PANTHER" id="PTHR43072">
    <property type="entry name" value="N-ACETYLTRANSFERASE"/>
    <property type="match status" value="1"/>
</dbReference>
<accession>A0ABX0J6V3</accession>
<keyword evidence="1" id="KW-0808">Transferase</keyword>
<evidence type="ECO:0000313" key="5">
    <source>
        <dbReference type="Proteomes" id="UP001165962"/>
    </source>
</evidence>
<dbReference type="RefSeq" id="WP_166151282.1">
    <property type="nucleotide sequence ID" value="NZ_JAAOIW010000005.1"/>
</dbReference>
<keyword evidence="5" id="KW-1185">Reference proteome</keyword>
<dbReference type="CDD" id="cd04301">
    <property type="entry name" value="NAT_SF"/>
    <property type="match status" value="1"/>
</dbReference>
<dbReference type="PROSITE" id="PS51186">
    <property type="entry name" value="GNAT"/>
    <property type="match status" value="1"/>
</dbReference>
<evidence type="ECO:0000256" key="2">
    <source>
        <dbReference type="ARBA" id="ARBA00023315"/>
    </source>
</evidence>
<dbReference type="Pfam" id="PF13420">
    <property type="entry name" value="Acetyltransf_4"/>
    <property type="match status" value="1"/>
</dbReference>
<evidence type="ECO:0000313" key="4">
    <source>
        <dbReference type="EMBL" id="NHN31338.1"/>
    </source>
</evidence>
<keyword evidence="2" id="KW-0012">Acyltransferase</keyword>
<evidence type="ECO:0000256" key="1">
    <source>
        <dbReference type="ARBA" id="ARBA00022679"/>
    </source>
</evidence>
<dbReference type="InterPro" id="IPR016181">
    <property type="entry name" value="Acyl_CoA_acyltransferase"/>
</dbReference>
<dbReference type="SUPFAM" id="SSF55729">
    <property type="entry name" value="Acyl-CoA N-acyltransferases (Nat)"/>
    <property type="match status" value="1"/>
</dbReference>
<dbReference type="Gene3D" id="3.40.630.30">
    <property type="match status" value="1"/>
</dbReference>
<dbReference type="InterPro" id="IPR000182">
    <property type="entry name" value="GNAT_dom"/>
</dbReference>
<comment type="caution">
    <text evidence="4">The sequence shown here is derived from an EMBL/GenBank/DDBJ whole genome shotgun (WGS) entry which is preliminary data.</text>
</comment>
<proteinExistence type="predicted"/>
<organism evidence="4 5">
    <name type="scientific">Paenibacillus agricola</name>
    <dbReference type="NCBI Taxonomy" id="2716264"/>
    <lineage>
        <taxon>Bacteria</taxon>
        <taxon>Bacillati</taxon>
        <taxon>Bacillota</taxon>
        <taxon>Bacilli</taxon>
        <taxon>Bacillales</taxon>
        <taxon>Paenibacillaceae</taxon>
        <taxon>Paenibacillus</taxon>
    </lineage>
</organism>